<reference evidence="2" key="2">
    <citation type="submission" date="2015-06" db="UniProtKB">
        <authorList>
            <consortium name="EnsemblPlants"/>
        </authorList>
    </citation>
    <scope>IDENTIFICATION</scope>
</reference>
<accession>A0A0E0NCJ3</accession>
<evidence type="ECO:0000256" key="1">
    <source>
        <dbReference type="SAM" id="MobiDB-lite"/>
    </source>
</evidence>
<dbReference type="Proteomes" id="UP000008022">
    <property type="component" value="Unassembled WGS sequence"/>
</dbReference>
<evidence type="ECO:0000313" key="2">
    <source>
        <dbReference type="EnsemblPlants" id="ORUFI02G10910.1"/>
    </source>
</evidence>
<name>A0A0E0NCJ3_ORYRU</name>
<keyword evidence="3" id="KW-1185">Reference proteome</keyword>
<dbReference type="AlphaFoldDB" id="A0A0E0NCJ3"/>
<protein>
    <submittedName>
        <fullName evidence="2">Uncharacterized protein</fullName>
    </submittedName>
</protein>
<feature type="region of interest" description="Disordered" evidence="1">
    <location>
        <begin position="73"/>
        <end position="96"/>
    </location>
</feature>
<organism evidence="2 3">
    <name type="scientific">Oryza rufipogon</name>
    <name type="common">Brownbeard rice</name>
    <name type="synonym">Asian wild rice</name>
    <dbReference type="NCBI Taxonomy" id="4529"/>
    <lineage>
        <taxon>Eukaryota</taxon>
        <taxon>Viridiplantae</taxon>
        <taxon>Streptophyta</taxon>
        <taxon>Embryophyta</taxon>
        <taxon>Tracheophyta</taxon>
        <taxon>Spermatophyta</taxon>
        <taxon>Magnoliopsida</taxon>
        <taxon>Liliopsida</taxon>
        <taxon>Poales</taxon>
        <taxon>Poaceae</taxon>
        <taxon>BOP clade</taxon>
        <taxon>Oryzoideae</taxon>
        <taxon>Oryzeae</taxon>
        <taxon>Oryzinae</taxon>
        <taxon>Oryza</taxon>
    </lineage>
</organism>
<dbReference type="OMA" id="PCNNRER"/>
<dbReference type="Gramene" id="ORUFI02G10910.1">
    <property type="protein sequence ID" value="ORUFI02G10910.1"/>
    <property type="gene ID" value="ORUFI02G10910"/>
</dbReference>
<sequence>MSGIVNRERPHGRCKWPGIGDVGGDLCSRTTRTRGSRWLAEREGKLAGTASRRASLRLQRRCCGGCYGVGEKGETGKMGSPEGGKADGARKLGGKL</sequence>
<reference evidence="3" key="1">
    <citation type="submission" date="2013-06" db="EMBL/GenBank/DDBJ databases">
        <authorList>
            <person name="Zhao Q."/>
        </authorList>
    </citation>
    <scope>NUCLEOTIDE SEQUENCE</scope>
    <source>
        <strain evidence="3">cv. W1943</strain>
    </source>
</reference>
<proteinExistence type="predicted"/>
<dbReference type="HOGENOM" id="CLU_169926_0_0_1"/>
<dbReference type="EnsemblPlants" id="ORUFI02G10910.1">
    <property type="protein sequence ID" value="ORUFI02G10910.1"/>
    <property type="gene ID" value="ORUFI02G10910"/>
</dbReference>
<evidence type="ECO:0000313" key="3">
    <source>
        <dbReference type="Proteomes" id="UP000008022"/>
    </source>
</evidence>